<proteinExistence type="predicted"/>
<reference evidence="2 3" key="1">
    <citation type="journal article" date="2021" name="Elife">
        <title>Chloroplast acquisition without the gene transfer in kleptoplastic sea slugs, Plakobranchus ocellatus.</title>
        <authorList>
            <person name="Maeda T."/>
            <person name="Takahashi S."/>
            <person name="Yoshida T."/>
            <person name="Shimamura S."/>
            <person name="Takaki Y."/>
            <person name="Nagai Y."/>
            <person name="Toyoda A."/>
            <person name="Suzuki Y."/>
            <person name="Arimoto A."/>
            <person name="Ishii H."/>
            <person name="Satoh N."/>
            <person name="Nishiyama T."/>
            <person name="Hasebe M."/>
            <person name="Maruyama T."/>
            <person name="Minagawa J."/>
            <person name="Obokata J."/>
            <person name="Shigenobu S."/>
        </authorList>
    </citation>
    <scope>NUCLEOTIDE SEQUENCE [LARGE SCALE GENOMIC DNA]</scope>
</reference>
<evidence type="ECO:0000256" key="1">
    <source>
        <dbReference type="SAM" id="MobiDB-lite"/>
    </source>
</evidence>
<feature type="region of interest" description="Disordered" evidence="1">
    <location>
        <begin position="279"/>
        <end position="306"/>
    </location>
</feature>
<feature type="region of interest" description="Disordered" evidence="1">
    <location>
        <begin position="437"/>
        <end position="474"/>
    </location>
</feature>
<evidence type="ECO:0000313" key="2">
    <source>
        <dbReference type="EMBL" id="GFR60159.1"/>
    </source>
</evidence>
<comment type="caution">
    <text evidence="2">The sequence shown here is derived from an EMBL/GenBank/DDBJ whole genome shotgun (WGS) entry which is preliminary data.</text>
</comment>
<name>A0AAV4EHS8_9GAST</name>
<evidence type="ECO:0000313" key="3">
    <source>
        <dbReference type="Proteomes" id="UP000762676"/>
    </source>
</evidence>
<dbReference type="Proteomes" id="UP000762676">
    <property type="component" value="Unassembled WGS sequence"/>
</dbReference>
<gene>
    <name evidence="2" type="ORF">ElyMa_000072600</name>
</gene>
<accession>A0AAV4EHS8</accession>
<keyword evidence="3" id="KW-1185">Reference proteome</keyword>
<dbReference type="AlphaFoldDB" id="A0AAV4EHS8"/>
<protein>
    <recommendedName>
        <fullName evidence="4">C2H2-type domain-containing protein</fullName>
    </recommendedName>
</protein>
<evidence type="ECO:0008006" key="4">
    <source>
        <dbReference type="Google" id="ProtNLM"/>
    </source>
</evidence>
<feature type="region of interest" description="Disordered" evidence="1">
    <location>
        <begin position="218"/>
        <end position="254"/>
    </location>
</feature>
<feature type="region of interest" description="Disordered" evidence="1">
    <location>
        <begin position="16"/>
        <end position="47"/>
    </location>
</feature>
<organism evidence="2 3">
    <name type="scientific">Elysia marginata</name>
    <dbReference type="NCBI Taxonomy" id="1093978"/>
    <lineage>
        <taxon>Eukaryota</taxon>
        <taxon>Metazoa</taxon>
        <taxon>Spiralia</taxon>
        <taxon>Lophotrochozoa</taxon>
        <taxon>Mollusca</taxon>
        <taxon>Gastropoda</taxon>
        <taxon>Heterobranchia</taxon>
        <taxon>Euthyneura</taxon>
        <taxon>Panpulmonata</taxon>
        <taxon>Sacoglossa</taxon>
        <taxon>Placobranchoidea</taxon>
        <taxon>Plakobranchidae</taxon>
        <taxon>Elysia</taxon>
    </lineage>
</organism>
<sequence>MSYVASAPEQGTQICLPNAHASDSSDGFDGFDVSPAKTEPAKRRNRGIQPQPVVAWERNLFGLTGRLINLSTGSNRCQTIDIPLNYEAPTDANARREVSKLDSGKQFVLLSEITECAKDTHRKTPGDLSISNANKTTLGIEHSFKYPVRKPISFTPRRRKDRIVKPKSKSNSSFPYTGKRDVTDLNKPCSNGVQGLASHPGLCYPPTNAMFKISSWGNTSRTRRRLQHKTRTDRNASLRANMPDGLNHSSLGKAQQNRPIRFPFQCSMRLPVKIPLSSKESDKYLKTQQAKPETSPSPKSKTVSFSTPQASSSICCSNEGLTVTPSAVNVSDAKHSNLRNLLLCDIICDKPCPPRQSIAPFDQKRPVGGDFIGDTKREISQYSKDEFPTAAAVSTPPLPTSSSPCFSTVSNTIVNPPLINTFSFHSKQKPMTIYTYAQDPPYDPTTEEDCASQTPNSMDGYSDAESDLQNPNKSNSGLLKGHALGCPVQCFNVQLYKSCETSQSSTPGENTSPSPQSLACECTPCDGCQVTFKSKFRVFSHKLRSGCGLHNAKFKQLGLGGYDPNVFH</sequence>
<feature type="compositionally biased region" description="Polar residues" evidence="1">
    <location>
        <begin position="286"/>
        <end position="306"/>
    </location>
</feature>
<dbReference type="EMBL" id="BMAT01000127">
    <property type="protein sequence ID" value="GFR60159.1"/>
    <property type="molecule type" value="Genomic_DNA"/>
</dbReference>
<feature type="region of interest" description="Disordered" evidence="1">
    <location>
        <begin position="157"/>
        <end position="179"/>
    </location>
</feature>
<feature type="compositionally biased region" description="Low complexity" evidence="1">
    <location>
        <begin position="22"/>
        <end position="34"/>
    </location>
</feature>
<feature type="compositionally biased region" description="Basic residues" evidence="1">
    <location>
        <begin position="157"/>
        <end position="168"/>
    </location>
</feature>